<sequence length="519" mass="57711">MEAKPGATGAVAGRVYEDFEPKMEWERELGDDTLRVHLPGFKKEQVRVRVTSSRVIRISGERQLSSDRWSRFLKEIPISSDFNHKEISAKFDGGILYVKQPKLIVPDAAKHQEQEKPPVESSPLDGKTPQEKAQPPSESAPRPQKQPREKPTSDQQRQPGRQNGGKIEGAANENLGDSGLDSTKMDKDEAAKGLVSGAERQNTESDKKEFSGLVMEMKKPRKLVNLVLFFLSVVMSANREAKINTTKAMADQLNDRAYEDYNPTLEWVREAGFDTLLVYIPGFKKQEVKVQVTSTRALRIMGERSHGDNKRSRFKREIPIPLYYDADQITAKFEGGILQVKHPKKITDPANPVQEIAEPQKPNNEKPQDQKSEQEQFDQEAPPQTETGELTGGKINGVENATVTEANNNQVPPKTSEDQKSGPGLAEPEKNTSTGDQKHENEDYSVQNATKMQQEEETAAVSGVSKVKLAHHKQGFGGLVAEMKKPRNSTLFVVVAGLLVLLLAIYVQNAIRSNGKAEN</sequence>
<dbReference type="InterPro" id="IPR008978">
    <property type="entry name" value="HSP20-like_chaperone"/>
</dbReference>
<dbReference type="EMBL" id="CAADRP010001112">
    <property type="protein sequence ID" value="VFU36140.1"/>
    <property type="molecule type" value="Genomic_DNA"/>
</dbReference>
<comment type="subcellular location">
    <subcellularLocation>
        <location evidence="1">Cell membrane</location>
        <topology evidence="1">Single-pass membrane protein</topology>
    </subcellularLocation>
</comment>
<evidence type="ECO:0000256" key="4">
    <source>
        <dbReference type="PROSITE-ProRule" id="PRU00285"/>
    </source>
</evidence>
<keyword evidence="3" id="KW-0611">Plant defense</keyword>
<evidence type="ECO:0000256" key="1">
    <source>
        <dbReference type="ARBA" id="ARBA00004162"/>
    </source>
</evidence>
<feature type="transmembrane region" description="Helical" evidence="7">
    <location>
        <begin position="489"/>
        <end position="507"/>
    </location>
</feature>
<gene>
    <name evidence="9" type="ORF">SVIM_LOCUS180662</name>
</gene>
<evidence type="ECO:0000256" key="5">
    <source>
        <dbReference type="RuleBase" id="RU003616"/>
    </source>
</evidence>
<dbReference type="InterPro" id="IPR002068">
    <property type="entry name" value="A-crystallin/Hsp20_dom"/>
</dbReference>
<dbReference type="CDD" id="cd06464">
    <property type="entry name" value="ACD_sHsps-like"/>
    <property type="match status" value="2"/>
</dbReference>
<evidence type="ECO:0000259" key="8">
    <source>
        <dbReference type="PROSITE" id="PS01031"/>
    </source>
</evidence>
<comment type="similarity">
    <text evidence="4 5">Belongs to the small heat shock protein (HSP20) family.</text>
</comment>
<feature type="region of interest" description="Disordered" evidence="6">
    <location>
        <begin position="343"/>
        <end position="442"/>
    </location>
</feature>
<dbReference type="PANTHER" id="PTHR43670">
    <property type="entry name" value="HEAT SHOCK PROTEIN 26"/>
    <property type="match status" value="1"/>
</dbReference>
<reference evidence="9" key="1">
    <citation type="submission" date="2019-03" db="EMBL/GenBank/DDBJ databases">
        <authorList>
            <person name="Mank J."/>
            <person name="Almeida P."/>
        </authorList>
    </citation>
    <scope>NUCLEOTIDE SEQUENCE</scope>
    <source>
        <strain evidence="9">78183</strain>
    </source>
</reference>
<dbReference type="GO" id="GO:0006952">
    <property type="term" value="P:defense response"/>
    <property type="evidence" value="ECO:0007669"/>
    <property type="project" value="UniProtKB-KW"/>
</dbReference>
<dbReference type="AlphaFoldDB" id="A0A6N2L7R8"/>
<keyword evidence="7" id="KW-0472">Membrane</keyword>
<dbReference type="Pfam" id="PF00011">
    <property type="entry name" value="HSP20"/>
    <property type="match status" value="2"/>
</dbReference>
<organism evidence="9">
    <name type="scientific">Salix viminalis</name>
    <name type="common">Common osier</name>
    <name type="synonym">Basket willow</name>
    <dbReference type="NCBI Taxonomy" id="40686"/>
    <lineage>
        <taxon>Eukaryota</taxon>
        <taxon>Viridiplantae</taxon>
        <taxon>Streptophyta</taxon>
        <taxon>Embryophyta</taxon>
        <taxon>Tracheophyta</taxon>
        <taxon>Spermatophyta</taxon>
        <taxon>Magnoliopsida</taxon>
        <taxon>eudicotyledons</taxon>
        <taxon>Gunneridae</taxon>
        <taxon>Pentapetalae</taxon>
        <taxon>rosids</taxon>
        <taxon>fabids</taxon>
        <taxon>Malpighiales</taxon>
        <taxon>Salicaceae</taxon>
        <taxon>Saliceae</taxon>
        <taxon>Salix</taxon>
    </lineage>
</organism>
<protein>
    <recommendedName>
        <fullName evidence="8">SHSP domain-containing protein</fullName>
    </recommendedName>
</protein>
<evidence type="ECO:0000313" key="9">
    <source>
        <dbReference type="EMBL" id="VFU36140.1"/>
    </source>
</evidence>
<feature type="region of interest" description="Disordered" evidence="6">
    <location>
        <begin position="109"/>
        <end position="184"/>
    </location>
</feature>
<feature type="compositionally biased region" description="Basic and acidic residues" evidence="6">
    <location>
        <begin position="109"/>
        <end position="118"/>
    </location>
</feature>
<dbReference type="PANTHER" id="PTHR43670:SF107">
    <property type="entry name" value="17.8 KDA CLASS I HEAT SHOCK PROTEIN-LIKE"/>
    <property type="match status" value="1"/>
</dbReference>
<dbReference type="SUPFAM" id="SSF49764">
    <property type="entry name" value="HSP20-like chaperones"/>
    <property type="match status" value="2"/>
</dbReference>
<keyword evidence="2" id="KW-1003">Cell membrane</keyword>
<keyword evidence="7" id="KW-0812">Transmembrane</keyword>
<feature type="domain" description="SHSP" evidence="8">
    <location>
        <begin position="256"/>
        <end position="359"/>
    </location>
</feature>
<accession>A0A6N2L7R8</accession>
<feature type="compositionally biased region" description="Basic and acidic residues" evidence="6">
    <location>
        <begin position="363"/>
        <end position="374"/>
    </location>
</feature>
<evidence type="ECO:0000256" key="2">
    <source>
        <dbReference type="ARBA" id="ARBA00022475"/>
    </source>
</evidence>
<evidence type="ECO:0000256" key="6">
    <source>
        <dbReference type="SAM" id="MobiDB-lite"/>
    </source>
</evidence>
<keyword evidence="7" id="KW-1133">Transmembrane helix</keyword>
<feature type="compositionally biased region" description="Polar residues" evidence="6">
    <location>
        <begin position="399"/>
        <end position="413"/>
    </location>
</feature>
<name>A0A6N2L7R8_SALVM</name>
<evidence type="ECO:0000256" key="7">
    <source>
        <dbReference type="SAM" id="Phobius"/>
    </source>
</evidence>
<feature type="domain" description="SHSP" evidence="8">
    <location>
        <begin position="14"/>
        <end position="122"/>
    </location>
</feature>
<evidence type="ECO:0000256" key="3">
    <source>
        <dbReference type="ARBA" id="ARBA00022821"/>
    </source>
</evidence>
<dbReference type="GO" id="GO:0005886">
    <property type="term" value="C:plasma membrane"/>
    <property type="evidence" value="ECO:0007669"/>
    <property type="project" value="UniProtKB-SubCell"/>
</dbReference>
<dbReference type="GO" id="GO:0034605">
    <property type="term" value="P:cellular response to heat"/>
    <property type="evidence" value="ECO:0007669"/>
    <property type="project" value="TreeGrafter"/>
</dbReference>
<proteinExistence type="inferred from homology"/>
<dbReference type="PROSITE" id="PS01031">
    <property type="entry name" value="SHSP"/>
    <property type="match status" value="2"/>
</dbReference>
<dbReference type="Gene3D" id="2.60.40.790">
    <property type="match status" value="2"/>
</dbReference>